<evidence type="ECO:0000259" key="1">
    <source>
        <dbReference type="SMART" id="SM00829"/>
    </source>
</evidence>
<name>A0A0B8N583_9NOCA</name>
<dbReference type="PANTHER" id="PTHR44013:SF1">
    <property type="entry name" value="ZINC-TYPE ALCOHOL DEHYDROGENASE-LIKE PROTEIN C16A3.02C"/>
    <property type="match status" value="1"/>
</dbReference>
<comment type="caution">
    <text evidence="2">The sequence shown here is derived from an EMBL/GenBank/DDBJ whole genome shotgun (WGS) entry which is preliminary data.</text>
</comment>
<reference evidence="3" key="1">
    <citation type="submission" date="2015-07" db="EMBL/GenBank/DDBJ databases">
        <title>Nocardia seriolae U-1 whole genome shotgun sequence.</title>
        <authorList>
            <person name="Imajoh M."/>
            <person name="Fukumoto Y."/>
            <person name="Sukeda M."/>
            <person name="Yamane J."/>
            <person name="Yamasaki K."/>
            <person name="Shimizu M."/>
            <person name="Ohnishi K."/>
            <person name="Oshima S."/>
        </authorList>
    </citation>
    <scope>NUCLEOTIDE SEQUENCE [LARGE SCALE GENOMIC DNA]</scope>
    <source>
        <strain evidence="3">U-1</strain>
    </source>
</reference>
<dbReference type="SUPFAM" id="SSF51735">
    <property type="entry name" value="NAD(P)-binding Rossmann-fold domains"/>
    <property type="match status" value="1"/>
</dbReference>
<protein>
    <submittedName>
        <fullName evidence="2">Alcohol dehydrogenase</fullName>
    </submittedName>
</protein>
<dbReference type="Proteomes" id="UP000037179">
    <property type="component" value="Unassembled WGS sequence"/>
</dbReference>
<dbReference type="Pfam" id="PF13602">
    <property type="entry name" value="ADH_zinc_N_2"/>
    <property type="match status" value="1"/>
</dbReference>
<dbReference type="PANTHER" id="PTHR44013">
    <property type="entry name" value="ZINC-TYPE ALCOHOL DEHYDROGENASE-LIKE PROTEIN C16A3.02C"/>
    <property type="match status" value="1"/>
</dbReference>
<dbReference type="InterPro" id="IPR052733">
    <property type="entry name" value="Chloroplast_QOR"/>
</dbReference>
<dbReference type="RefSeq" id="WP_063864989.1">
    <property type="nucleotide sequence ID" value="NZ_AP017900.1"/>
</dbReference>
<reference evidence="2 3" key="2">
    <citation type="journal article" date="2016" name="Genome Announc.">
        <title>Draft Genome Sequence of Erythromycin- and Oxytetracycline-Sensitive Nocardia seriolae Strain U-1 (NBRC 110359).</title>
        <authorList>
            <person name="Imajoh M."/>
            <person name="Sukeda M."/>
            <person name="Shimizu M."/>
            <person name="Yamane J."/>
            <person name="Ohnishi K."/>
            <person name="Oshima S."/>
        </authorList>
    </citation>
    <scope>NUCLEOTIDE SEQUENCE [LARGE SCALE GENOMIC DNA]</scope>
    <source>
        <strain evidence="2 3">U-1</strain>
    </source>
</reference>
<dbReference type="CDD" id="cd05289">
    <property type="entry name" value="MDR_like_2"/>
    <property type="match status" value="1"/>
</dbReference>
<accession>A0A0B8N583</accession>
<proteinExistence type="predicted"/>
<sequence>MKAVFYRHYGDASVLEYGELPVPKMALDGVLLDVKAAAVNPIDWKAREGYLDPFADTVFPIVPGADVSGVVREIGIGVTEFAPGDEVVGCVREDYLSRGSFAEVMPAPVRALALKPPNLGWAEAAAMPLAALTSYQALVRVLDVRRGETVLIHGAAGGVGSVAVQLAVHLGARVIGTAGERNHEFLRELGAEPVNYTAGLADSVRALAPGGVDVLLDAVGKRIQRTVLPLLGPHGRFASVVDPKARELGGAYVFTRPDTGDLPVVAALAAKGVFRVPVGAIFPLRDAAQAHLLSQGGHARGKVVVAVDEVACAMDGVADGTDGLDHEEENPCDER</sequence>
<dbReference type="InterPro" id="IPR020843">
    <property type="entry name" value="ER"/>
</dbReference>
<gene>
    <name evidence="2" type="ORF">NSK11_contig00046-0016</name>
</gene>
<dbReference type="AlphaFoldDB" id="A0A0B8N583"/>
<dbReference type="SMART" id="SM00829">
    <property type="entry name" value="PKS_ER"/>
    <property type="match status" value="1"/>
</dbReference>
<dbReference type="InterPro" id="IPR036291">
    <property type="entry name" value="NAD(P)-bd_dom_sf"/>
</dbReference>
<feature type="domain" description="Enoyl reductase (ER)" evidence="1">
    <location>
        <begin position="10"/>
        <end position="305"/>
    </location>
</feature>
<organism evidence="2 3">
    <name type="scientific">Nocardia seriolae</name>
    <dbReference type="NCBI Taxonomy" id="37332"/>
    <lineage>
        <taxon>Bacteria</taxon>
        <taxon>Bacillati</taxon>
        <taxon>Actinomycetota</taxon>
        <taxon>Actinomycetes</taxon>
        <taxon>Mycobacteriales</taxon>
        <taxon>Nocardiaceae</taxon>
        <taxon>Nocardia</taxon>
    </lineage>
</organism>
<dbReference type="Gene3D" id="3.90.180.10">
    <property type="entry name" value="Medium-chain alcohol dehydrogenases, catalytic domain"/>
    <property type="match status" value="1"/>
</dbReference>
<dbReference type="InterPro" id="IPR013154">
    <property type="entry name" value="ADH-like_N"/>
</dbReference>
<evidence type="ECO:0000313" key="3">
    <source>
        <dbReference type="Proteomes" id="UP000037179"/>
    </source>
</evidence>
<dbReference type="EMBL" id="BBYQ01000046">
    <property type="protein sequence ID" value="GAP28931.1"/>
    <property type="molecule type" value="Genomic_DNA"/>
</dbReference>
<dbReference type="SUPFAM" id="SSF50129">
    <property type="entry name" value="GroES-like"/>
    <property type="match status" value="1"/>
</dbReference>
<dbReference type="Gene3D" id="3.40.50.720">
    <property type="entry name" value="NAD(P)-binding Rossmann-like Domain"/>
    <property type="match status" value="1"/>
</dbReference>
<dbReference type="Pfam" id="PF08240">
    <property type="entry name" value="ADH_N"/>
    <property type="match status" value="1"/>
</dbReference>
<evidence type="ECO:0000313" key="2">
    <source>
        <dbReference type="EMBL" id="GAP28931.1"/>
    </source>
</evidence>
<dbReference type="GO" id="GO:0016491">
    <property type="term" value="F:oxidoreductase activity"/>
    <property type="evidence" value="ECO:0007669"/>
    <property type="project" value="InterPro"/>
</dbReference>
<dbReference type="InterPro" id="IPR011032">
    <property type="entry name" value="GroES-like_sf"/>
</dbReference>
<keyword evidence="3" id="KW-1185">Reference proteome</keyword>